<protein>
    <submittedName>
        <fullName evidence="1">Uncharacterized protein</fullName>
    </submittedName>
</protein>
<proteinExistence type="predicted"/>
<dbReference type="EMBL" id="SJOO01000001">
    <property type="protein sequence ID" value="TCB94543.1"/>
    <property type="molecule type" value="Genomic_DNA"/>
</dbReference>
<accession>A0A4R0GEG7</accession>
<evidence type="ECO:0000313" key="2">
    <source>
        <dbReference type="Proteomes" id="UP000291424"/>
    </source>
</evidence>
<reference evidence="1 2" key="1">
    <citation type="submission" date="2019-02" db="EMBL/GenBank/DDBJ databases">
        <title>The draft genome of Enterobacter spp. strains.</title>
        <authorList>
            <person name="Wang C."/>
            <person name="Feng Y."/>
            <person name="Zong Z."/>
        </authorList>
    </citation>
    <scope>NUCLEOTIDE SEQUENCE [LARGE SCALE GENOMIC DNA]</scope>
    <source>
        <strain evidence="1 2">WCHEW120002</strain>
    </source>
</reference>
<name>A0A4R0GEG7_9ENTR</name>
<dbReference type="OrthoDB" id="6607609at2"/>
<evidence type="ECO:0000313" key="1">
    <source>
        <dbReference type="EMBL" id="TCB94543.1"/>
    </source>
</evidence>
<gene>
    <name evidence="1" type="ORF">E0L20_00220</name>
</gene>
<sequence>MSKHIELDGLILNKIGDNPIPFNKIYVRDVLNESECIATAKGKSYPYRFVDRRLQALRLSAVIRNVTGKLGVNMNE</sequence>
<comment type="caution">
    <text evidence="1">The sequence shown here is derived from an EMBL/GenBank/DDBJ whole genome shotgun (WGS) entry which is preliminary data.</text>
</comment>
<dbReference type="Proteomes" id="UP000291424">
    <property type="component" value="Unassembled WGS sequence"/>
</dbReference>
<organism evidence="1 2">
    <name type="scientific">Enterobacter wuhouensis</name>
    <dbReference type="NCBI Taxonomy" id="2529381"/>
    <lineage>
        <taxon>Bacteria</taxon>
        <taxon>Pseudomonadati</taxon>
        <taxon>Pseudomonadota</taxon>
        <taxon>Gammaproteobacteria</taxon>
        <taxon>Enterobacterales</taxon>
        <taxon>Enterobacteriaceae</taxon>
        <taxon>Enterobacter</taxon>
    </lineage>
</organism>
<dbReference type="AlphaFoldDB" id="A0A4R0GEG7"/>